<dbReference type="AlphaFoldDB" id="A0ABD3Q128"/>
<keyword evidence="2 6" id="KW-0812">Transmembrane</keyword>
<protein>
    <recommendedName>
        <fullName evidence="9">Magnesium transporter</fullName>
    </recommendedName>
</protein>
<sequence>MSSTDGNENWVLGVTLGLLGSIAINTGNNIQSLGLKQSQLNDKVAPIELADDLASPDGRPKKQSVPWLSPKGNKTAPYENEDEFSVVTVAQQRPSLSMTYVIGTIIFVSGSLLNFASYAFAAQSMLASLESVQFVTNLLFGKFMLGAHVNQTMLAGTFLTVGGTVMAVQFSSKETLDLDTEDIKKLYANPAYLCYLFIIALMLVILHFVYQKLDDRKKKDKPIKRSDVIMPCVYSIWSALFGTQSVVQAKVLAELLAVHSNGSENIFASWFTYATMLLWIMTVLVWLKRLNDALERFNPLFIIPLLQCSFIFFAIVSGGIFFKEFNAFDTNQWVGFWFGIVVMFSGLILLTPQPIDQSDDDQLHRDLMNLILEQRGSSSALQNNSEHNPDSEVTPRTRTSSKDETKSTKEKSPTRSPRFSKENMTKTAIDVVREVVSDSALLFQGAPSTRVYSDAMMAVKNNTDERRRRRVLLETLLEKIRETPISSNGWSNDIATLIQDLNLTEVVSISPPGPDRDIKTHLTMTQEKLKSVVEHEIQQSITPREISYHEIT</sequence>
<keyword evidence="3 6" id="KW-1133">Transmembrane helix</keyword>
<evidence type="ECO:0000256" key="2">
    <source>
        <dbReference type="ARBA" id="ARBA00022692"/>
    </source>
</evidence>
<evidence type="ECO:0000256" key="1">
    <source>
        <dbReference type="ARBA" id="ARBA00004141"/>
    </source>
</evidence>
<evidence type="ECO:0000313" key="8">
    <source>
        <dbReference type="Proteomes" id="UP001530400"/>
    </source>
</evidence>
<evidence type="ECO:0000313" key="7">
    <source>
        <dbReference type="EMBL" id="KAL3793631.1"/>
    </source>
</evidence>
<feature type="region of interest" description="Disordered" evidence="5">
    <location>
        <begin position="51"/>
        <end position="76"/>
    </location>
</feature>
<dbReference type="InterPro" id="IPR008521">
    <property type="entry name" value="Mg_trans_NIPA"/>
</dbReference>
<reference evidence="7 8" key="1">
    <citation type="submission" date="2024-10" db="EMBL/GenBank/DDBJ databases">
        <title>Updated reference genomes for cyclostephanoid diatoms.</title>
        <authorList>
            <person name="Roberts W.R."/>
            <person name="Alverson A.J."/>
        </authorList>
    </citation>
    <scope>NUCLEOTIDE SEQUENCE [LARGE SCALE GENOMIC DNA]</scope>
    <source>
        <strain evidence="7 8">AJA010-31</strain>
    </source>
</reference>
<evidence type="ECO:0000256" key="4">
    <source>
        <dbReference type="ARBA" id="ARBA00023136"/>
    </source>
</evidence>
<feature type="transmembrane region" description="Helical" evidence="6">
    <location>
        <begin position="152"/>
        <end position="170"/>
    </location>
</feature>
<comment type="subcellular location">
    <subcellularLocation>
        <location evidence="1">Membrane</location>
        <topology evidence="1">Multi-pass membrane protein</topology>
    </subcellularLocation>
</comment>
<keyword evidence="8" id="KW-1185">Reference proteome</keyword>
<feature type="transmembrane region" description="Helical" evidence="6">
    <location>
        <begin position="299"/>
        <end position="322"/>
    </location>
</feature>
<evidence type="ECO:0008006" key="9">
    <source>
        <dbReference type="Google" id="ProtNLM"/>
    </source>
</evidence>
<feature type="compositionally biased region" description="Basic and acidic residues" evidence="5">
    <location>
        <begin position="387"/>
        <end position="423"/>
    </location>
</feature>
<gene>
    <name evidence="7" type="ORF">ACHAWO_001680</name>
</gene>
<dbReference type="PANTHER" id="PTHR12570:SF9">
    <property type="entry name" value="MAGNESIUM TRANSPORTER NIPA8-RELATED"/>
    <property type="match status" value="1"/>
</dbReference>
<dbReference type="Proteomes" id="UP001530400">
    <property type="component" value="Unassembled WGS sequence"/>
</dbReference>
<evidence type="ECO:0000256" key="5">
    <source>
        <dbReference type="SAM" id="MobiDB-lite"/>
    </source>
</evidence>
<feature type="region of interest" description="Disordered" evidence="5">
    <location>
        <begin position="378"/>
        <end position="423"/>
    </location>
</feature>
<dbReference type="GO" id="GO:0016020">
    <property type="term" value="C:membrane"/>
    <property type="evidence" value="ECO:0007669"/>
    <property type="project" value="UniProtKB-SubCell"/>
</dbReference>
<accession>A0ABD3Q128</accession>
<dbReference type="PANTHER" id="PTHR12570">
    <property type="match status" value="1"/>
</dbReference>
<evidence type="ECO:0000256" key="3">
    <source>
        <dbReference type="ARBA" id="ARBA00022989"/>
    </source>
</evidence>
<keyword evidence="4 6" id="KW-0472">Membrane</keyword>
<name>A0ABD3Q128_9STRA</name>
<feature type="transmembrane region" description="Helical" evidence="6">
    <location>
        <begin position="190"/>
        <end position="208"/>
    </location>
</feature>
<dbReference type="Pfam" id="PF05653">
    <property type="entry name" value="Mg_trans_NIPA"/>
    <property type="match status" value="1"/>
</dbReference>
<proteinExistence type="predicted"/>
<feature type="transmembrane region" description="Helical" evidence="6">
    <location>
        <begin position="100"/>
        <end position="120"/>
    </location>
</feature>
<evidence type="ECO:0000256" key="6">
    <source>
        <dbReference type="SAM" id="Phobius"/>
    </source>
</evidence>
<organism evidence="7 8">
    <name type="scientific">Cyclotella atomus</name>
    <dbReference type="NCBI Taxonomy" id="382360"/>
    <lineage>
        <taxon>Eukaryota</taxon>
        <taxon>Sar</taxon>
        <taxon>Stramenopiles</taxon>
        <taxon>Ochrophyta</taxon>
        <taxon>Bacillariophyta</taxon>
        <taxon>Coscinodiscophyceae</taxon>
        <taxon>Thalassiosirophycidae</taxon>
        <taxon>Stephanodiscales</taxon>
        <taxon>Stephanodiscaceae</taxon>
        <taxon>Cyclotella</taxon>
    </lineage>
</organism>
<feature type="transmembrane region" description="Helical" evidence="6">
    <location>
        <begin position="334"/>
        <end position="351"/>
    </location>
</feature>
<comment type="caution">
    <text evidence="7">The sequence shown here is derived from an EMBL/GenBank/DDBJ whole genome shotgun (WGS) entry which is preliminary data.</text>
</comment>
<dbReference type="EMBL" id="JALLPJ020000388">
    <property type="protein sequence ID" value="KAL3793631.1"/>
    <property type="molecule type" value="Genomic_DNA"/>
</dbReference>
<feature type="transmembrane region" description="Helical" evidence="6">
    <location>
        <begin position="267"/>
        <end position="287"/>
    </location>
</feature>